<dbReference type="EMBL" id="JBHMQU010000081">
    <property type="protein sequence ID" value="MFC0813344.1"/>
    <property type="molecule type" value="Genomic_DNA"/>
</dbReference>
<dbReference type="Proteomes" id="UP001589920">
    <property type="component" value="Unassembled WGS sequence"/>
</dbReference>
<evidence type="ECO:0000313" key="2">
    <source>
        <dbReference type="Proteomes" id="UP001589920"/>
    </source>
</evidence>
<dbReference type="RefSeq" id="WP_394321362.1">
    <property type="nucleotide sequence ID" value="NZ_JBHMQU010000081.1"/>
</dbReference>
<comment type="caution">
    <text evidence="1">The sequence shown here is derived from an EMBL/GenBank/DDBJ whole genome shotgun (WGS) entry which is preliminary data.</text>
</comment>
<reference evidence="1 2" key="1">
    <citation type="submission" date="2024-09" db="EMBL/GenBank/DDBJ databases">
        <authorList>
            <person name="Sun Q."/>
            <person name="Mori K."/>
        </authorList>
    </citation>
    <scope>NUCLEOTIDE SEQUENCE [LARGE SCALE GENOMIC DNA]</scope>
    <source>
        <strain evidence="1 2">KCTC 42086</strain>
    </source>
</reference>
<sequence length="167" mass="18549">MLRVPGFQRRSWLREGGVHPDGLFPGPHLPRSRPIDPWHAASPACGNAFLTVGYSVSRAAAEHLRRHGLPIRAPADWPCDVTRIPAADTMPRLVLHPDPAAMQAQSTLSSARGKNDVSNYDPNRHFAKGMRRFVTPASWRHFIVKRLSVVRSPGFAPAEDEVPWQPS</sequence>
<name>A0ABV6T9E5_9RHOB</name>
<gene>
    <name evidence="1" type="ORF">ACFHYO_14665</name>
</gene>
<protein>
    <submittedName>
        <fullName evidence="1">Uncharacterized protein</fullName>
    </submittedName>
</protein>
<evidence type="ECO:0000313" key="1">
    <source>
        <dbReference type="EMBL" id="MFC0813344.1"/>
    </source>
</evidence>
<organism evidence="1 2">
    <name type="scientific">Paracoccus panacisoli</name>
    <dbReference type="NCBI Taxonomy" id="1510163"/>
    <lineage>
        <taxon>Bacteria</taxon>
        <taxon>Pseudomonadati</taxon>
        <taxon>Pseudomonadota</taxon>
        <taxon>Alphaproteobacteria</taxon>
        <taxon>Rhodobacterales</taxon>
        <taxon>Paracoccaceae</taxon>
        <taxon>Paracoccus</taxon>
    </lineage>
</organism>
<keyword evidence="2" id="KW-1185">Reference proteome</keyword>
<accession>A0ABV6T9E5</accession>
<proteinExistence type="predicted"/>